<sequence>MPDTVPVTIEVEPDAAAALGDAARRARVGRLVSRMLRPASVERLFEVMDAVSAEAERRGLTDEILEAELAAYNAERRDRPPAA</sequence>
<evidence type="ECO:0000313" key="2">
    <source>
        <dbReference type="Proteomes" id="UP001243009"/>
    </source>
</evidence>
<dbReference type="Proteomes" id="UP001243009">
    <property type="component" value="Unassembled WGS sequence"/>
</dbReference>
<protein>
    <recommendedName>
        <fullName evidence="3">CopG family transcriptional regulator</fullName>
    </recommendedName>
</protein>
<gene>
    <name evidence="1" type="ORF">Q7A36_36325</name>
</gene>
<accession>A0ABT9EC89</accession>
<keyword evidence="2" id="KW-1185">Reference proteome</keyword>
<dbReference type="RefSeq" id="WP_305108682.1">
    <property type="nucleotide sequence ID" value="NZ_JAUTWS010000126.1"/>
</dbReference>
<dbReference type="EMBL" id="JAUTWS010000126">
    <property type="protein sequence ID" value="MDO9713833.1"/>
    <property type="molecule type" value="Genomic_DNA"/>
</dbReference>
<name>A0ABT9EC89_9PROT</name>
<proteinExistence type="predicted"/>
<comment type="caution">
    <text evidence="1">The sequence shown here is derived from an EMBL/GenBank/DDBJ whole genome shotgun (WGS) entry which is preliminary data.</text>
</comment>
<reference evidence="1 2" key="1">
    <citation type="submission" date="2023-08" db="EMBL/GenBank/DDBJ databases">
        <title>The draft genome sequence of Paracraurococcus sp. LOR1-02.</title>
        <authorList>
            <person name="Kingkaew E."/>
            <person name="Tanasupawat S."/>
        </authorList>
    </citation>
    <scope>NUCLEOTIDE SEQUENCE [LARGE SCALE GENOMIC DNA]</scope>
    <source>
        <strain evidence="1 2">LOR1-02</strain>
    </source>
</reference>
<organism evidence="1 2">
    <name type="scientific">Paracraurococcus lichenis</name>
    <dbReference type="NCBI Taxonomy" id="3064888"/>
    <lineage>
        <taxon>Bacteria</taxon>
        <taxon>Pseudomonadati</taxon>
        <taxon>Pseudomonadota</taxon>
        <taxon>Alphaproteobacteria</taxon>
        <taxon>Acetobacterales</taxon>
        <taxon>Roseomonadaceae</taxon>
        <taxon>Paracraurococcus</taxon>
    </lineage>
</organism>
<evidence type="ECO:0000313" key="1">
    <source>
        <dbReference type="EMBL" id="MDO9713833.1"/>
    </source>
</evidence>
<evidence type="ECO:0008006" key="3">
    <source>
        <dbReference type="Google" id="ProtNLM"/>
    </source>
</evidence>